<name>A0A8H5LJ05_9AGAR</name>
<dbReference type="Pfam" id="PF12937">
    <property type="entry name" value="F-box-like"/>
    <property type="match status" value="1"/>
</dbReference>
<dbReference type="PANTHER" id="PTHR38926">
    <property type="entry name" value="F-BOX DOMAIN CONTAINING PROTEIN, EXPRESSED"/>
    <property type="match status" value="1"/>
</dbReference>
<dbReference type="Proteomes" id="UP000559027">
    <property type="component" value="Unassembled WGS sequence"/>
</dbReference>
<comment type="caution">
    <text evidence="2">The sequence shown here is derived from an EMBL/GenBank/DDBJ whole genome shotgun (WGS) entry which is preliminary data.</text>
</comment>
<dbReference type="InterPro" id="IPR001810">
    <property type="entry name" value="F-box_dom"/>
</dbReference>
<dbReference type="PROSITE" id="PS50181">
    <property type="entry name" value="FBOX"/>
    <property type="match status" value="1"/>
</dbReference>
<organism evidence="2 3">
    <name type="scientific">Leucocoprinus leucothites</name>
    <dbReference type="NCBI Taxonomy" id="201217"/>
    <lineage>
        <taxon>Eukaryota</taxon>
        <taxon>Fungi</taxon>
        <taxon>Dikarya</taxon>
        <taxon>Basidiomycota</taxon>
        <taxon>Agaricomycotina</taxon>
        <taxon>Agaricomycetes</taxon>
        <taxon>Agaricomycetidae</taxon>
        <taxon>Agaricales</taxon>
        <taxon>Agaricineae</taxon>
        <taxon>Agaricaceae</taxon>
        <taxon>Leucocoprinus</taxon>
    </lineage>
</organism>
<protein>
    <recommendedName>
        <fullName evidence="1">F-box domain-containing protein</fullName>
    </recommendedName>
</protein>
<dbReference type="EMBL" id="JAACJO010000004">
    <property type="protein sequence ID" value="KAF5359121.1"/>
    <property type="molecule type" value="Genomic_DNA"/>
</dbReference>
<dbReference type="Gene3D" id="3.80.10.10">
    <property type="entry name" value="Ribonuclease Inhibitor"/>
    <property type="match status" value="1"/>
</dbReference>
<dbReference type="PANTHER" id="PTHR38926:SF72">
    <property type="entry name" value="IM:7136021-RELATED"/>
    <property type="match status" value="1"/>
</dbReference>
<dbReference type="OrthoDB" id="3139399at2759"/>
<evidence type="ECO:0000259" key="1">
    <source>
        <dbReference type="PROSITE" id="PS50181"/>
    </source>
</evidence>
<accession>A0A8H5LJ05</accession>
<keyword evidence="3" id="KW-1185">Reference proteome</keyword>
<gene>
    <name evidence="2" type="ORF">D9756_003480</name>
</gene>
<dbReference type="AlphaFoldDB" id="A0A8H5LJ05"/>
<dbReference type="CDD" id="cd09917">
    <property type="entry name" value="F-box_SF"/>
    <property type="match status" value="1"/>
</dbReference>
<evidence type="ECO:0000313" key="2">
    <source>
        <dbReference type="EMBL" id="KAF5359121.1"/>
    </source>
</evidence>
<dbReference type="SUPFAM" id="SSF81383">
    <property type="entry name" value="F-box domain"/>
    <property type="match status" value="1"/>
</dbReference>
<evidence type="ECO:0000313" key="3">
    <source>
        <dbReference type="Proteomes" id="UP000559027"/>
    </source>
</evidence>
<reference evidence="2 3" key="1">
    <citation type="journal article" date="2020" name="ISME J.">
        <title>Uncovering the hidden diversity of litter-decomposition mechanisms in mushroom-forming fungi.</title>
        <authorList>
            <person name="Floudas D."/>
            <person name="Bentzer J."/>
            <person name="Ahren D."/>
            <person name="Johansson T."/>
            <person name="Persson P."/>
            <person name="Tunlid A."/>
        </authorList>
    </citation>
    <scope>NUCLEOTIDE SEQUENCE [LARGE SCALE GENOMIC DNA]</scope>
    <source>
        <strain evidence="2 3">CBS 146.42</strain>
    </source>
</reference>
<dbReference type="InterPro" id="IPR036047">
    <property type="entry name" value="F-box-like_dom_sf"/>
</dbReference>
<dbReference type="Gene3D" id="1.20.1280.50">
    <property type="match status" value="1"/>
</dbReference>
<proteinExistence type="predicted"/>
<sequence length="590" mass="66965">MESPEEGYGSVFDLVRNLGPPPIETRGTLSTNLTIAETRLASLQRKHDELVKEMKRYHFTINAINSLHSPWRRLPIELLAEIFSYCQPDDITQGPSVRSVPLTLTQVCSSWYRIATDIPHLWSSIVLTSDLPYLPERLAHGTEYLRACALRSKNGHIELHLSIHFIAYRPSYELIKQHAHQITAITFHYPPMPMAPVEDQPSDGPCAWFIHSDPLTLPNLCSLEIQDPNTTDNLSESDFSQLRLIADSAQHLRRYMFYNRLVQPDGPILTNWSSVTELTLIDPTPVALLSHILRNAPMLRMMSFNCLYESLAPAINPPMQMMLSNPELTIPFTHDHLQTMLIGYGDSITLVSLFNLTTLPNLQHVLFEKWNEDPNAWAQEAFVSFLTRSRCPLKALDLYFTPVTTGELVEILEVPTVRAALRELMIQNGHSEVEKIIDDDFCELLTLSTPLAGRSGGTVRAVCPNLEVIGFHSCHSCSKPALVRMLRSRLDPNFQYHQSSSSPSSVDTPQGPTYLKYFETDIPPDVAQQFFKPLLQDGLVTLLYDSNTNILPATEEEKRLLKRFTSEGLELWEYDPVRGAWGPTDFWMRI</sequence>
<dbReference type="InterPro" id="IPR032675">
    <property type="entry name" value="LRR_dom_sf"/>
</dbReference>
<feature type="domain" description="F-box" evidence="1">
    <location>
        <begin position="68"/>
        <end position="125"/>
    </location>
</feature>